<name>A0A401Z1W8_9ACTN</name>
<evidence type="ECO:0000256" key="1">
    <source>
        <dbReference type="SAM" id="MobiDB-lite"/>
    </source>
</evidence>
<dbReference type="AlphaFoldDB" id="A0A401Z1W8"/>
<accession>A0A401Z1W8</accession>
<dbReference type="Proteomes" id="UP000286931">
    <property type="component" value="Unassembled WGS sequence"/>
</dbReference>
<protein>
    <submittedName>
        <fullName evidence="2">Uncharacterized protein</fullName>
    </submittedName>
</protein>
<organism evidence="2 3">
    <name type="scientific">Embleya hyalina</name>
    <dbReference type="NCBI Taxonomy" id="516124"/>
    <lineage>
        <taxon>Bacteria</taxon>
        <taxon>Bacillati</taxon>
        <taxon>Actinomycetota</taxon>
        <taxon>Actinomycetes</taxon>
        <taxon>Kitasatosporales</taxon>
        <taxon>Streptomycetaceae</taxon>
        <taxon>Embleya</taxon>
    </lineage>
</organism>
<evidence type="ECO:0000313" key="3">
    <source>
        <dbReference type="Proteomes" id="UP000286931"/>
    </source>
</evidence>
<keyword evidence="3" id="KW-1185">Reference proteome</keyword>
<proteinExistence type="predicted"/>
<gene>
    <name evidence="2" type="ORF">EHYA_08534</name>
</gene>
<evidence type="ECO:0000313" key="2">
    <source>
        <dbReference type="EMBL" id="GCE00808.1"/>
    </source>
</evidence>
<feature type="region of interest" description="Disordered" evidence="1">
    <location>
        <begin position="242"/>
        <end position="262"/>
    </location>
</feature>
<feature type="compositionally biased region" description="Low complexity" evidence="1">
    <location>
        <begin position="122"/>
        <end position="143"/>
    </location>
</feature>
<dbReference type="EMBL" id="BIFH01000042">
    <property type="protein sequence ID" value="GCE00808.1"/>
    <property type="molecule type" value="Genomic_DNA"/>
</dbReference>
<comment type="caution">
    <text evidence="2">The sequence shown here is derived from an EMBL/GenBank/DDBJ whole genome shotgun (WGS) entry which is preliminary data.</text>
</comment>
<feature type="region of interest" description="Disordered" evidence="1">
    <location>
        <begin position="116"/>
        <end position="216"/>
    </location>
</feature>
<reference evidence="2 3" key="1">
    <citation type="submission" date="2018-12" db="EMBL/GenBank/DDBJ databases">
        <title>Draft genome sequence of Embleya hyalina NBRC 13850T.</title>
        <authorList>
            <person name="Komaki H."/>
            <person name="Hosoyama A."/>
            <person name="Kimura A."/>
            <person name="Ichikawa N."/>
            <person name="Tamura T."/>
        </authorList>
    </citation>
    <scope>NUCLEOTIDE SEQUENCE [LARGE SCALE GENOMIC DNA]</scope>
    <source>
        <strain evidence="2 3">NBRC 13850</strain>
    </source>
</reference>
<sequence>MSRISDGTPLSGRATCPPGFGLSTNVALTREPNKPVDHCFRESCCETLLDQHSEIRRGTVGNALWPPALFGEQLSNMTLAKRDYCRVHIFEPSRRLVHLQPFVYFSTDDLICPNSATGMQLPRSSGRSISAARRGRSRAPAARPARRSTLTCLAGTDDDEVRGTPSACPTDSEAGRPPRSPPGADRTSAAHPGGCVRRSPEPGPTPLRGAMGVRGDVARRRRRTRLLVVRCVVIGSSRRPCIASLSGSRAGPAAPGPGSGRG</sequence>